<dbReference type="InterPro" id="IPR018062">
    <property type="entry name" value="HTH_AraC-typ_CS"/>
</dbReference>
<keyword evidence="1" id="KW-0805">Transcription regulation</keyword>
<dbReference type="PANTHER" id="PTHR46796:SF13">
    <property type="entry name" value="HTH-TYPE TRANSCRIPTIONAL ACTIVATOR RHAS"/>
    <property type="match status" value="1"/>
</dbReference>
<dbReference type="AlphaFoldDB" id="A0A381VKV8"/>
<dbReference type="GO" id="GO:0043565">
    <property type="term" value="F:sequence-specific DNA binding"/>
    <property type="evidence" value="ECO:0007669"/>
    <property type="project" value="InterPro"/>
</dbReference>
<dbReference type="GO" id="GO:0003700">
    <property type="term" value="F:DNA-binding transcription factor activity"/>
    <property type="evidence" value="ECO:0007669"/>
    <property type="project" value="InterPro"/>
</dbReference>
<evidence type="ECO:0000259" key="4">
    <source>
        <dbReference type="PROSITE" id="PS01124"/>
    </source>
</evidence>
<keyword evidence="3" id="KW-0804">Transcription</keyword>
<dbReference type="Gene3D" id="3.30.450.20">
    <property type="entry name" value="PAS domain"/>
    <property type="match status" value="1"/>
</dbReference>
<dbReference type="InterPro" id="IPR050204">
    <property type="entry name" value="AraC_XylS_family_regulators"/>
</dbReference>
<dbReference type="InterPro" id="IPR020449">
    <property type="entry name" value="Tscrpt_reg_AraC-type_HTH"/>
</dbReference>
<dbReference type="Pfam" id="PF08448">
    <property type="entry name" value="PAS_4"/>
    <property type="match status" value="1"/>
</dbReference>
<gene>
    <name evidence="5" type="ORF">METZ01_LOCUS93774</name>
</gene>
<keyword evidence="2" id="KW-0238">DNA-binding</keyword>
<dbReference type="SUPFAM" id="SSF55785">
    <property type="entry name" value="PYP-like sensor domain (PAS domain)"/>
    <property type="match status" value="1"/>
</dbReference>
<proteinExistence type="predicted"/>
<name>A0A381VKV8_9ZZZZ</name>
<evidence type="ECO:0000256" key="3">
    <source>
        <dbReference type="ARBA" id="ARBA00023163"/>
    </source>
</evidence>
<evidence type="ECO:0000256" key="1">
    <source>
        <dbReference type="ARBA" id="ARBA00023015"/>
    </source>
</evidence>
<protein>
    <recommendedName>
        <fullName evidence="4">HTH araC/xylS-type domain-containing protein</fullName>
    </recommendedName>
</protein>
<dbReference type="InterPro" id="IPR018060">
    <property type="entry name" value="HTH_AraC"/>
</dbReference>
<evidence type="ECO:0000256" key="2">
    <source>
        <dbReference type="ARBA" id="ARBA00023125"/>
    </source>
</evidence>
<feature type="domain" description="HTH araC/xylS-type" evidence="4">
    <location>
        <begin position="164"/>
        <end position="262"/>
    </location>
</feature>
<dbReference type="PROSITE" id="PS01124">
    <property type="entry name" value="HTH_ARAC_FAMILY_2"/>
    <property type="match status" value="1"/>
</dbReference>
<dbReference type="InterPro" id="IPR035965">
    <property type="entry name" value="PAS-like_dom_sf"/>
</dbReference>
<dbReference type="Gene3D" id="1.10.10.60">
    <property type="entry name" value="Homeodomain-like"/>
    <property type="match status" value="1"/>
</dbReference>
<dbReference type="EMBL" id="UINC01009110">
    <property type="protein sequence ID" value="SVA40920.1"/>
    <property type="molecule type" value="Genomic_DNA"/>
</dbReference>
<dbReference type="PANTHER" id="PTHR46796">
    <property type="entry name" value="HTH-TYPE TRANSCRIPTIONAL ACTIVATOR RHAS-RELATED"/>
    <property type="match status" value="1"/>
</dbReference>
<sequence>MRHTPYDTENPIFAVLNAKEVQKRRESLLGALGSASPTYHLFDCIENVSFFAKDREGVLLAANQYLVELYEFEKEAELIGHTDFDLLPRRLAEKFRRDDLQIMKSREPATKIVEIFLNRQGIPSWFLTSKYPILSHDGKVLGVMGIIQDYHQRHQTFSNEQGLGRAMNHIHAHFREKLIIRDLAKLCQISLRQFERKFQSYFNLTPQQYIIKMRIHESCDLLSEQEMSIGKIAMELGFYDQSSFTVQFKKTMGLTPLQYRKQFL</sequence>
<dbReference type="PROSITE" id="PS00041">
    <property type="entry name" value="HTH_ARAC_FAMILY_1"/>
    <property type="match status" value="1"/>
</dbReference>
<organism evidence="5">
    <name type="scientific">marine metagenome</name>
    <dbReference type="NCBI Taxonomy" id="408172"/>
    <lineage>
        <taxon>unclassified sequences</taxon>
        <taxon>metagenomes</taxon>
        <taxon>ecological metagenomes</taxon>
    </lineage>
</organism>
<dbReference type="InterPro" id="IPR013656">
    <property type="entry name" value="PAS_4"/>
</dbReference>
<dbReference type="SUPFAM" id="SSF46689">
    <property type="entry name" value="Homeodomain-like"/>
    <property type="match status" value="2"/>
</dbReference>
<evidence type="ECO:0000313" key="5">
    <source>
        <dbReference type="EMBL" id="SVA40920.1"/>
    </source>
</evidence>
<dbReference type="NCBIfam" id="TIGR00229">
    <property type="entry name" value="sensory_box"/>
    <property type="match status" value="1"/>
</dbReference>
<dbReference type="PRINTS" id="PR00032">
    <property type="entry name" value="HTHARAC"/>
</dbReference>
<dbReference type="SMART" id="SM00342">
    <property type="entry name" value="HTH_ARAC"/>
    <property type="match status" value="1"/>
</dbReference>
<reference evidence="5" key="1">
    <citation type="submission" date="2018-05" db="EMBL/GenBank/DDBJ databases">
        <authorList>
            <person name="Lanie J.A."/>
            <person name="Ng W.-L."/>
            <person name="Kazmierczak K.M."/>
            <person name="Andrzejewski T.M."/>
            <person name="Davidsen T.M."/>
            <person name="Wayne K.J."/>
            <person name="Tettelin H."/>
            <person name="Glass J.I."/>
            <person name="Rusch D."/>
            <person name="Podicherti R."/>
            <person name="Tsui H.-C.T."/>
            <person name="Winkler M.E."/>
        </authorList>
    </citation>
    <scope>NUCLEOTIDE SEQUENCE</scope>
</reference>
<dbReference type="Pfam" id="PF12833">
    <property type="entry name" value="HTH_18"/>
    <property type="match status" value="1"/>
</dbReference>
<dbReference type="InterPro" id="IPR000014">
    <property type="entry name" value="PAS"/>
</dbReference>
<dbReference type="InterPro" id="IPR009057">
    <property type="entry name" value="Homeodomain-like_sf"/>
</dbReference>
<dbReference type="CDD" id="cd00130">
    <property type="entry name" value="PAS"/>
    <property type="match status" value="1"/>
</dbReference>
<accession>A0A381VKV8</accession>